<dbReference type="Pfam" id="PF07676">
    <property type="entry name" value="PD40"/>
    <property type="match status" value="1"/>
</dbReference>
<evidence type="ECO:0000256" key="2">
    <source>
        <dbReference type="ARBA" id="ARBA00022825"/>
    </source>
</evidence>
<evidence type="ECO:0000313" key="5">
    <source>
        <dbReference type="EMBL" id="TQV78742.1"/>
    </source>
</evidence>
<dbReference type="GO" id="GO:0004252">
    <property type="term" value="F:serine-type endopeptidase activity"/>
    <property type="evidence" value="ECO:0007669"/>
    <property type="project" value="TreeGrafter"/>
</dbReference>
<gene>
    <name evidence="5" type="ORF">FKG94_12010</name>
</gene>
<sequence length="672" mass="76473">MNRVYRVVFLYGLIVFSLSTLAAAAPEPRAMQPLDILNLPSVSAPRVAADGRRVVYIKKVSDWEKNRQVDDLWLAETATGTERQLTFDARSKSQLGWSPDNSFISFVSKRDGDSHKQIHLLPLAGGEAFAVSDHKADIQRYQWSSDGRSLYFLADEPLDEAIEDRKKAKDDMFAFEEPLSYRHIWKLDIEQRTIEKITEGEYFVRDFDLSPDNRFIAFSRAVDATIDARHSADIWTVPSSGGRIERVTSNQYAESRIRISPDNKHILFISNTNADGEYYYDANLFVVTIASGRVRLLAPEQTFEVEAAHWSRTGDSIYILANMGVRSELWEIGLDRGRPRQLTDAVHTLKSWRYNAAADRHVFVRTTPSNPGDIGLLPGAGGELQPVTRVHSELSRTYRLPEQRLVRWQAADGTPLEGLLSLPLDYKKGTRYPTVIHTHGGPRSSDQYGQFRWRTHIPVLAGMGYAYFTINYRGGTGQGDAFMRDMVGGYFNNAHLDVMSGVDHLIEEGIADPDRLLKAGWSAGGHMTNKIITFTDRFKAASSGAGAVDWVSMYGESDTRYGRTDWFGGTPWQQNAPLDIYRKHSPLKDMWKVKTPTLILVGEKDIRVPPTQSMLLYRALRDLGVETKLYIAPRERHGFRELRHRLFKINVELEWFERHARDRAYQWQPAPE</sequence>
<dbReference type="InterPro" id="IPR001375">
    <property type="entry name" value="Peptidase_S9_cat"/>
</dbReference>
<dbReference type="Gene3D" id="2.120.10.30">
    <property type="entry name" value="TolB, C-terminal domain"/>
    <property type="match status" value="3"/>
</dbReference>
<dbReference type="InterPro" id="IPR029058">
    <property type="entry name" value="AB_hydrolase_fold"/>
</dbReference>
<dbReference type="PANTHER" id="PTHR42776:SF27">
    <property type="entry name" value="DIPEPTIDYL PEPTIDASE FAMILY MEMBER 6"/>
    <property type="match status" value="1"/>
</dbReference>
<dbReference type="RefSeq" id="WP_142904565.1">
    <property type="nucleotide sequence ID" value="NZ_ML660093.1"/>
</dbReference>
<dbReference type="InterPro" id="IPR011042">
    <property type="entry name" value="6-blade_b-propeller_TolB-like"/>
</dbReference>
<dbReference type="GO" id="GO:0006508">
    <property type="term" value="P:proteolysis"/>
    <property type="evidence" value="ECO:0007669"/>
    <property type="project" value="InterPro"/>
</dbReference>
<dbReference type="SUPFAM" id="SSF82171">
    <property type="entry name" value="DPP6 N-terminal domain-like"/>
    <property type="match status" value="1"/>
</dbReference>
<name>A0A545TND8_9GAMM</name>
<dbReference type="Proteomes" id="UP000319732">
    <property type="component" value="Unassembled WGS sequence"/>
</dbReference>
<keyword evidence="1" id="KW-0378">Hydrolase</keyword>
<dbReference type="PANTHER" id="PTHR42776">
    <property type="entry name" value="SERINE PEPTIDASE S9 FAMILY MEMBER"/>
    <property type="match status" value="1"/>
</dbReference>
<protein>
    <submittedName>
        <fullName evidence="5">S9 family peptidase</fullName>
    </submittedName>
</protein>
<proteinExistence type="predicted"/>
<dbReference type="OrthoDB" id="9812921at2"/>
<reference evidence="5 6" key="1">
    <citation type="submission" date="2019-06" db="EMBL/GenBank/DDBJ databases">
        <title>Whole genome sequence for Cellvibrionaceae sp. R142.</title>
        <authorList>
            <person name="Wang G."/>
        </authorList>
    </citation>
    <scope>NUCLEOTIDE SEQUENCE [LARGE SCALE GENOMIC DNA]</scope>
    <source>
        <strain evidence="5 6">R142</strain>
    </source>
</reference>
<organism evidence="5 6">
    <name type="scientific">Exilibacterium tricleocarpae</name>
    <dbReference type="NCBI Taxonomy" id="2591008"/>
    <lineage>
        <taxon>Bacteria</taxon>
        <taxon>Pseudomonadati</taxon>
        <taxon>Pseudomonadota</taxon>
        <taxon>Gammaproteobacteria</taxon>
        <taxon>Cellvibrionales</taxon>
        <taxon>Cellvibrionaceae</taxon>
        <taxon>Exilibacterium</taxon>
    </lineage>
</organism>
<accession>A0A545TND8</accession>
<comment type="caution">
    <text evidence="5">The sequence shown here is derived from an EMBL/GenBank/DDBJ whole genome shotgun (WGS) entry which is preliminary data.</text>
</comment>
<keyword evidence="2" id="KW-0645">Protease</keyword>
<dbReference type="SUPFAM" id="SSF53474">
    <property type="entry name" value="alpha/beta-Hydrolases"/>
    <property type="match status" value="1"/>
</dbReference>
<keyword evidence="3" id="KW-0732">Signal</keyword>
<keyword evidence="6" id="KW-1185">Reference proteome</keyword>
<dbReference type="Pfam" id="PF00326">
    <property type="entry name" value="Peptidase_S9"/>
    <property type="match status" value="1"/>
</dbReference>
<evidence type="ECO:0000259" key="4">
    <source>
        <dbReference type="Pfam" id="PF00326"/>
    </source>
</evidence>
<feature type="signal peptide" evidence="3">
    <location>
        <begin position="1"/>
        <end position="24"/>
    </location>
</feature>
<dbReference type="Gene3D" id="3.40.50.1820">
    <property type="entry name" value="alpha/beta hydrolase"/>
    <property type="match status" value="1"/>
</dbReference>
<dbReference type="EMBL" id="VHSG01000012">
    <property type="protein sequence ID" value="TQV78742.1"/>
    <property type="molecule type" value="Genomic_DNA"/>
</dbReference>
<dbReference type="InterPro" id="IPR011659">
    <property type="entry name" value="WD40"/>
</dbReference>
<evidence type="ECO:0000256" key="1">
    <source>
        <dbReference type="ARBA" id="ARBA00022801"/>
    </source>
</evidence>
<keyword evidence="2" id="KW-0720">Serine protease</keyword>
<feature type="domain" description="Peptidase S9 prolyl oligopeptidase catalytic" evidence="4">
    <location>
        <begin position="455"/>
        <end position="661"/>
    </location>
</feature>
<evidence type="ECO:0000313" key="6">
    <source>
        <dbReference type="Proteomes" id="UP000319732"/>
    </source>
</evidence>
<evidence type="ECO:0000256" key="3">
    <source>
        <dbReference type="SAM" id="SignalP"/>
    </source>
</evidence>
<dbReference type="AlphaFoldDB" id="A0A545TND8"/>
<feature type="chain" id="PRO_5022056954" evidence="3">
    <location>
        <begin position="25"/>
        <end position="672"/>
    </location>
</feature>